<dbReference type="PIRSF" id="PIRSF012641">
    <property type="entry name" value="UCP012641"/>
    <property type="match status" value="1"/>
</dbReference>
<dbReference type="Pfam" id="PF15887">
    <property type="entry name" value="Peptidase_Mx"/>
    <property type="match status" value="1"/>
</dbReference>
<keyword evidence="3" id="KW-1185">Reference proteome</keyword>
<dbReference type="InterPro" id="IPR011201">
    <property type="entry name" value="Zinc-ribbon_6_bact"/>
</dbReference>
<evidence type="ECO:0000313" key="3">
    <source>
        <dbReference type="Proteomes" id="UP000192656"/>
    </source>
</evidence>
<reference evidence="2 3" key="1">
    <citation type="submission" date="2017-04" db="EMBL/GenBank/DDBJ databases">
        <authorList>
            <person name="Afonso C.L."/>
            <person name="Miller P.J."/>
            <person name="Scott M.A."/>
            <person name="Spackman E."/>
            <person name="Goraichik I."/>
            <person name="Dimitrov K.M."/>
            <person name="Suarez D.L."/>
            <person name="Swayne D.E."/>
        </authorList>
    </citation>
    <scope>NUCLEOTIDE SEQUENCE [LARGE SCALE GENOMIC DNA]</scope>
    <source>
        <strain evidence="2 3">CGMCC 1.10972</strain>
    </source>
</reference>
<evidence type="ECO:0000313" key="2">
    <source>
        <dbReference type="EMBL" id="SMD00071.1"/>
    </source>
</evidence>
<dbReference type="STRING" id="937218.SAMN06297251_11748"/>
<sequence>MPAHLGDGQACKGSGKALEPNDLPSIVAPMPTGVPRLISDPNMKLFSCPACDQVVYFENVTCERCERALGYDALSDRMVALDPEDGFWKEAGSHSDQPTWKYCDNYQFGVCNWLIPTSDEATFCLACRHNETVPDASDPENVRLWQKMEIAKRRLFYALIRWRLPLVTRTEHEEGLGFDFLAEDSGQPGNVMTGHDRGLITIALVEADDAERVKRREAMGEPYRTLLGHFRHEVGHWYWDRIVRDGNPGALEACRALFGDDTEDYGEALKRHYANGPKPDWQNEYVSSYAGAHAWEDFAETWAHYLHIVDTLEVGHSFGVVVDPRVKDRGLLTTQIDFDPYAANTTIEEITDAWFAVSAALNSFNRAMGHDDLYPFVLAPAVIEKLGFIHHLVRGQAGQGQMAAA</sequence>
<dbReference type="InterPro" id="IPR031321">
    <property type="entry name" value="UCP012641"/>
</dbReference>
<evidence type="ECO:0000259" key="1">
    <source>
        <dbReference type="Pfam" id="PF10005"/>
    </source>
</evidence>
<proteinExistence type="predicted"/>
<feature type="domain" description="Zinc-ribbon" evidence="1">
    <location>
        <begin position="45"/>
        <end position="137"/>
    </location>
</feature>
<gene>
    <name evidence="2" type="ORF">SAMN06297251_11748</name>
</gene>
<dbReference type="EMBL" id="FWXR01000017">
    <property type="protein sequence ID" value="SMD00071.1"/>
    <property type="molecule type" value="Genomic_DNA"/>
</dbReference>
<dbReference type="Proteomes" id="UP000192656">
    <property type="component" value="Unassembled WGS sequence"/>
</dbReference>
<protein>
    <recommendedName>
        <fullName evidence="1">Zinc-ribbon domain-containing protein</fullName>
    </recommendedName>
</protein>
<dbReference type="Pfam" id="PF10005">
    <property type="entry name" value="Zn_ribbon_DZR_6"/>
    <property type="match status" value="1"/>
</dbReference>
<accession>A0A1W2DRL1</accession>
<organism evidence="2 3">
    <name type="scientific">Fulvimarina manganoxydans</name>
    <dbReference type="NCBI Taxonomy" id="937218"/>
    <lineage>
        <taxon>Bacteria</taxon>
        <taxon>Pseudomonadati</taxon>
        <taxon>Pseudomonadota</taxon>
        <taxon>Alphaproteobacteria</taxon>
        <taxon>Hyphomicrobiales</taxon>
        <taxon>Aurantimonadaceae</taxon>
        <taxon>Fulvimarina</taxon>
    </lineage>
</organism>
<name>A0A1W2DRL1_9HYPH</name>
<dbReference type="AlphaFoldDB" id="A0A1W2DRL1"/>